<proteinExistence type="predicted"/>
<comment type="caution">
    <text evidence="2">The sequence shown here is derived from an EMBL/GenBank/DDBJ whole genome shotgun (WGS) entry which is preliminary data.</text>
</comment>
<feature type="compositionally biased region" description="Basic and acidic residues" evidence="1">
    <location>
        <begin position="14"/>
        <end position="23"/>
    </location>
</feature>
<sequence>MAHGYENLIPFSKRSKDEAREYGSKGGKASGESRRRKAAMRDTMNRLLTMQAEVEGLSDILRADGGESTYEELITMAMIEKALRGDVNAFNAIKATVGQTDKSAVDLEEQNLRMAAQKAKMGVDEEDDQEDDGFMEALKGSAEEDWKDGGTYEPEEETDI</sequence>
<protein>
    <submittedName>
        <fullName evidence="2">Uncharacterized protein</fullName>
    </submittedName>
</protein>
<feature type="region of interest" description="Disordered" evidence="1">
    <location>
        <begin position="1"/>
        <end position="39"/>
    </location>
</feature>
<dbReference type="Pfam" id="PF10685">
    <property type="entry name" value="KGG"/>
    <property type="match status" value="1"/>
</dbReference>
<feature type="compositionally biased region" description="Basic and acidic residues" evidence="1">
    <location>
        <begin position="141"/>
        <end position="150"/>
    </location>
</feature>
<accession>A0A413XDB1</accession>
<dbReference type="InterPro" id="IPR019626">
    <property type="entry name" value="Stress-induced_KGG_rpt"/>
</dbReference>
<feature type="compositionally biased region" description="Acidic residues" evidence="1">
    <location>
        <begin position="124"/>
        <end position="134"/>
    </location>
</feature>
<evidence type="ECO:0000256" key="1">
    <source>
        <dbReference type="SAM" id="MobiDB-lite"/>
    </source>
</evidence>
<feature type="region of interest" description="Disordered" evidence="1">
    <location>
        <begin position="118"/>
        <end position="160"/>
    </location>
</feature>
<evidence type="ECO:0000313" key="3">
    <source>
        <dbReference type="Proteomes" id="UP001055091"/>
    </source>
</evidence>
<organism evidence="2 3">
    <name type="scientific">Hungatella hathewayi</name>
    <dbReference type="NCBI Taxonomy" id="154046"/>
    <lineage>
        <taxon>Bacteria</taxon>
        <taxon>Bacillati</taxon>
        <taxon>Bacillota</taxon>
        <taxon>Clostridia</taxon>
        <taxon>Lachnospirales</taxon>
        <taxon>Lachnospiraceae</taxon>
        <taxon>Hungatella</taxon>
    </lineage>
</organism>
<reference evidence="2" key="1">
    <citation type="submission" date="2022-01" db="EMBL/GenBank/DDBJ databases">
        <title>Novel bile acid biosynthetic pathways are enriched in the microbiome of centenarians.</title>
        <authorList>
            <person name="Sato Y."/>
            <person name="Atarashi K."/>
            <person name="Plichta R.D."/>
            <person name="Arai Y."/>
            <person name="Sasajima S."/>
            <person name="Kearney M.S."/>
            <person name="Suda W."/>
            <person name="Takeshita K."/>
            <person name="Sasaki T."/>
            <person name="Okamoto S."/>
            <person name="Skelly N.A."/>
            <person name="Okamura Y."/>
            <person name="Vlamakis H."/>
            <person name="Li Y."/>
            <person name="Tanoue T."/>
            <person name="Takei H."/>
            <person name="Nittono H."/>
            <person name="Narushima S."/>
            <person name="Irie J."/>
            <person name="Itoh H."/>
            <person name="Moriya K."/>
            <person name="Sugiura Y."/>
            <person name="Suematsu M."/>
            <person name="Moritoki N."/>
            <person name="Shibata S."/>
            <person name="Littman R.D."/>
            <person name="Fischbach A.M."/>
            <person name="Uwamino Y."/>
            <person name="Inoue T."/>
            <person name="Honda A."/>
            <person name="Hattori M."/>
            <person name="Murai T."/>
            <person name="Xavier J.R."/>
            <person name="Hirose N."/>
            <person name="Honda K."/>
        </authorList>
    </citation>
    <scope>NUCLEOTIDE SEQUENCE</scope>
    <source>
        <strain evidence="2">CE91-St55</strain>
    </source>
</reference>
<evidence type="ECO:0000313" key="2">
    <source>
        <dbReference type="EMBL" id="GKG99429.1"/>
    </source>
</evidence>
<dbReference type="Proteomes" id="UP001055091">
    <property type="component" value="Unassembled WGS sequence"/>
</dbReference>
<dbReference type="RefSeq" id="WP_118042873.1">
    <property type="nucleotide sequence ID" value="NZ_BQNJ01000001.1"/>
</dbReference>
<name>A0A413XDB1_9FIRM</name>
<gene>
    <name evidence="2" type="ORF">CE91St55_14110</name>
</gene>
<dbReference type="AlphaFoldDB" id="A0A413XDB1"/>
<dbReference type="EMBL" id="BQNJ01000001">
    <property type="protein sequence ID" value="GKG99429.1"/>
    <property type="molecule type" value="Genomic_DNA"/>
</dbReference>